<comment type="caution">
    <text evidence="3">The sequence shown here is derived from an EMBL/GenBank/DDBJ whole genome shotgun (WGS) entry which is preliminary data.</text>
</comment>
<dbReference type="PANTHER" id="PTHR11017:SF219">
    <property type="entry name" value="ARCHAEAL ATPASE"/>
    <property type="match status" value="1"/>
</dbReference>
<dbReference type="InterPro" id="IPR058546">
    <property type="entry name" value="RPS4B/Roq1-like_LRR"/>
</dbReference>
<dbReference type="SUPFAM" id="SSF52058">
    <property type="entry name" value="L domain-like"/>
    <property type="match status" value="1"/>
</dbReference>
<dbReference type="InterPro" id="IPR032675">
    <property type="entry name" value="LRR_dom_sf"/>
</dbReference>
<feature type="domain" description="Disease resistance protein RPS4B/Roq1-like leucine-rich repeats" evidence="2">
    <location>
        <begin position="204"/>
        <end position="370"/>
    </location>
</feature>
<evidence type="ECO:0000259" key="2">
    <source>
        <dbReference type="Pfam" id="PF23286"/>
    </source>
</evidence>
<organism evidence="3 4">
    <name type="scientific">Stylosanthes scabra</name>
    <dbReference type="NCBI Taxonomy" id="79078"/>
    <lineage>
        <taxon>Eukaryota</taxon>
        <taxon>Viridiplantae</taxon>
        <taxon>Streptophyta</taxon>
        <taxon>Embryophyta</taxon>
        <taxon>Tracheophyta</taxon>
        <taxon>Spermatophyta</taxon>
        <taxon>Magnoliopsida</taxon>
        <taxon>eudicotyledons</taxon>
        <taxon>Gunneridae</taxon>
        <taxon>Pentapetalae</taxon>
        <taxon>rosids</taxon>
        <taxon>fabids</taxon>
        <taxon>Fabales</taxon>
        <taxon>Fabaceae</taxon>
        <taxon>Papilionoideae</taxon>
        <taxon>50 kb inversion clade</taxon>
        <taxon>dalbergioids sensu lato</taxon>
        <taxon>Dalbergieae</taxon>
        <taxon>Pterocarpus clade</taxon>
        <taxon>Stylosanthes</taxon>
    </lineage>
</organism>
<evidence type="ECO:0000313" key="4">
    <source>
        <dbReference type="Proteomes" id="UP001341840"/>
    </source>
</evidence>
<protein>
    <recommendedName>
        <fullName evidence="2">Disease resistance protein RPS4B/Roq1-like leucine-rich repeats domain-containing protein</fullName>
    </recommendedName>
</protein>
<dbReference type="InterPro" id="IPR044974">
    <property type="entry name" value="Disease_R_plants"/>
</dbReference>
<keyword evidence="4" id="KW-1185">Reference proteome</keyword>
<dbReference type="Proteomes" id="UP001341840">
    <property type="component" value="Unassembled WGS sequence"/>
</dbReference>
<name>A0ABU6WBX6_9FABA</name>
<dbReference type="PANTHER" id="PTHR11017">
    <property type="entry name" value="LEUCINE-RICH REPEAT-CONTAINING PROTEIN"/>
    <property type="match status" value="1"/>
</dbReference>
<evidence type="ECO:0000313" key="3">
    <source>
        <dbReference type="EMBL" id="MED6183287.1"/>
    </source>
</evidence>
<accession>A0ABU6WBX6</accession>
<sequence length="400" mass="45672">MVGKHSRLWLCKDIVEVLENNGGTGAIEIIHLEFPLLKRKEEEDPLKEEKNEDVEIKWDGTAFKEMKNLKTLIIKNGCFSKGLKYLPNSLRVLEWWRYPSNSFPYDFQPKELSILKLPHNLHVSSNLDSLSKKLVTLKILNLDHIDSLKEIPDISSLQILQERSFKECSNLVTVHNSVGFFNKLEILDAENCPKLSSFPPVIHLPSLEVLKLNGCSNLENFPEIAEKIAKLTRLDLRGTGITYLPYSLCNLSGLCCLLMWSHEMCNILSVIVMMPELSHCYTWGVGNERWEMGLNGLLTHSLPSSNITCLFLKNVKLKDDFFLLAVVWFPNVDFLELSGNDFTIIPECIQEFRFLWYLNLDNCQSLQEITGIPPNLKWFSAKNCKLMSPGGSSVLLNQVL</sequence>
<evidence type="ECO:0000256" key="1">
    <source>
        <dbReference type="ARBA" id="ARBA00022821"/>
    </source>
</evidence>
<keyword evidence="1" id="KW-0611">Plant defense</keyword>
<gene>
    <name evidence="3" type="ORF">PIB30_036473</name>
</gene>
<dbReference type="Gene3D" id="3.80.10.10">
    <property type="entry name" value="Ribonuclease Inhibitor"/>
    <property type="match status" value="2"/>
</dbReference>
<dbReference type="EMBL" id="JASCZI010181421">
    <property type="protein sequence ID" value="MED6183287.1"/>
    <property type="molecule type" value="Genomic_DNA"/>
</dbReference>
<reference evidence="3 4" key="1">
    <citation type="journal article" date="2023" name="Plants (Basel)">
        <title>Bridging the Gap: Combining Genomics and Transcriptomics Approaches to Understand Stylosanthes scabra, an Orphan Legume from the Brazilian Caatinga.</title>
        <authorList>
            <person name="Ferreira-Neto J.R.C."/>
            <person name="da Silva M.D."/>
            <person name="Binneck E."/>
            <person name="de Melo N.F."/>
            <person name="da Silva R.H."/>
            <person name="de Melo A.L.T.M."/>
            <person name="Pandolfi V."/>
            <person name="Bustamante F.O."/>
            <person name="Brasileiro-Vidal A.C."/>
            <person name="Benko-Iseppon A.M."/>
        </authorList>
    </citation>
    <scope>NUCLEOTIDE SEQUENCE [LARGE SCALE GENOMIC DNA]</scope>
    <source>
        <tissue evidence="3">Leaves</tissue>
    </source>
</reference>
<proteinExistence type="predicted"/>
<dbReference type="Pfam" id="PF23286">
    <property type="entry name" value="LRR_13"/>
    <property type="match status" value="1"/>
</dbReference>